<comment type="caution">
    <text evidence="1">The sequence shown here is derived from an EMBL/GenBank/DDBJ whole genome shotgun (WGS) entry which is preliminary data.</text>
</comment>
<proteinExistence type="predicted"/>
<reference evidence="1" key="2">
    <citation type="journal article" date="2020" name="Nat. Commun.">
        <title>Large-scale genome sequencing of mycorrhizal fungi provides insights into the early evolution of symbiotic traits.</title>
        <authorList>
            <person name="Miyauchi S."/>
            <person name="Kiss E."/>
            <person name="Kuo A."/>
            <person name="Drula E."/>
            <person name="Kohler A."/>
            <person name="Sanchez-Garcia M."/>
            <person name="Morin E."/>
            <person name="Andreopoulos B."/>
            <person name="Barry K.W."/>
            <person name="Bonito G."/>
            <person name="Buee M."/>
            <person name="Carver A."/>
            <person name="Chen C."/>
            <person name="Cichocki N."/>
            <person name="Clum A."/>
            <person name="Culley D."/>
            <person name="Crous P.W."/>
            <person name="Fauchery L."/>
            <person name="Girlanda M."/>
            <person name="Hayes R.D."/>
            <person name="Keri Z."/>
            <person name="LaButti K."/>
            <person name="Lipzen A."/>
            <person name="Lombard V."/>
            <person name="Magnuson J."/>
            <person name="Maillard F."/>
            <person name="Murat C."/>
            <person name="Nolan M."/>
            <person name="Ohm R.A."/>
            <person name="Pangilinan J."/>
            <person name="Pereira M.F."/>
            <person name="Perotto S."/>
            <person name="Peter M."/>
            <person name="Pfister S."/>
            <person name="Riley R."/>
            <person name="Sitrit Y."/>
            <person name="Stielow J.B."/>
            <person name="Szollosi G."/>
            <person name="Zifcakova L."/>
            <person name="Stursova M."/>
            <person name="Spatafora J.W."/>
            <person name="Tedersoo L."/>
            <person name="Vaario L.M."/>
            <person name="Yamada A."/>
            <person name="Yan M."/>
            <person name="Wang P."/>
            <person name="Xu J."/>
            <person name="Bruns T."/>
            <person name="Baldrian P."/>
            <person name="Vilgalys R."/>
            <person name="Dunand C."/>
            <person name="Henrissat B."/>
            <person name="Grigoriev I.V."/>
            <person name="Hibbett D."/>
            <person name="Nagy L.G."/>
            <person name="Martin F.M."/>
        </authorList>
    </citation>
    <scope>NUCLEOTIDE SEQUENCE</scope>
    <source>
        <strain evidence="1">BED1</strain>
    </source>
</reference>
<dbReference type="EMBL" id="WHUW01000031">
    <property type="protein sequence ID" value="KAF8433973.1"/>
    <property type="molecule type" value="Genomic_DNA"/>
</dbReference>
<reference evidence="1" key="1">
    <citation type="submission" date="2019-10" db="EMBL/GenBank/DDBJ databases">
        <authorList>
            <consortium name="DOE Joint Genome Institute"/>
            <person name="Kuo A."/>
            <person name="Miyauchi S."/>
            <person name="Kiss E."/>
            <person name="Drula E."/>
            <person name="Kohler A."/>
            <person name="Sanchez-Garcia M."/>
            <person name="Andreopoulos B."/>
            <person name="Barry K.W."/>
            <person name="Bonito G."/>
            <person name="Buee M."/>
            <person name="Carver A."/>
            <person name="Chen C."/>
            <person name="Cichocki N."/>
            <person name="Clum A."/>
            <person name="Culley D."/>
            <person name="Crous P.W."/>
            <person name="Fauchery L."/>
            <person name="Girlanda M."/>
            <person name="Hayes R."/>
            <person name="Keri Z."/>
            <person name="LaButti K."/>
            <person name="Lipzen A."/>
            <person name="Lombard V."/>
            <person name="Magnuson J."/>
            <person name="Maillard F."/>
            <person name="Morin E."/>
            <person name="Murat C."/>
            <person name="Nolan M."/>
            <person name="Ohm R."/>
            <person name="Pangilinan J."/>
            <person name="Pereira M."/>
            <person name="Perotto S."/>
            <person name="Peter M."/>
            <person name="Riley R."/>
            <person name="Sitrit Y."/>
            <person name="Stielow B."/>
            <person name="Szollosi G."/>
            <person name="Zifcakova L."/>
            <person name="Stursova M."/>
            <person name="Spatafora J.W."/>
            <person name="Tedersoo L."/>
            <person name="Vaario L.-M."/>
            <person name="Yamada A."/>
            <person name="Yan M."/>
            <person name="Wang P."/>
            <person name="Xu J."/>
            <person name="Bruns T."/>
            <person name="Baldrian P."/>
            <person name="Vilgalys R."/>
            <person name="Henrissat B."/>
            <person name="Grigoriev I.V."/>
            <person name="Hibbett D."/>
            <person name="Nagy L.G."/>
            <person name="Martin F.M."/>
        </authorList>
    </citation>
    <scope>NUCLEOTIDE SEQUENCE</scope>
    <source>
        <strain evidence="1">BED1</strain>
    </source>
</reference>
<organism evidence="1 2">
    <name type="scientific">Boletus edulis BED1</name>
    <dbReference type="NCBI Taxonomy" id="1328754"/>
    <lineage>
        <taxon>Eukaryota</taxon>
        <taxon>Fungi</taxon>
        <taxon>Dikarya</taxon>
        <taxon>Basidiomycota</taxon>
        <taxon>Agaricomycotina</taxon>
        <taxon>Agaricomycetes</taxon>
        <taxon>Agaricomycetidae</taxon>
        <taxon>Boletales</taxon>
        <taxon>Boletineae</taxon>
        <taxon>Boletaceae</taxon>
        <taxon>Boletoideae</taxon>
        <taxon>Boletus</taxon>
    </lineage>
</organism>
<protein>
    <submittedName>
        <fullName evidence="1">Uncharacterized protein</fullName>
    </submittedName>
</protein>
<dbReference type="AlphaFoldDB" id="A0AAD4BM35"/>
<name>A0AAD4BM35_BOLED</name>
<evidence type="ECO:0000313" key="1">
    <source>
        <dbReference type="EMBL" id="KAF8433973.1"/>
    </source>
</evidence>
<dbReference type="Proteomes" id="UP001194468">
    <property type="component" value="Unassembled WGS sequence"/>
</dbReference>
<sequence length="141" mass="15721">MDEDGAEPGVDGIEYDTNTKSSYAEKHGEWVTQLRGLVQACILWIPNIDASEGPRVEGFGISLDKTCIPSWLPTSRRSKRRAAPSPTQSFCTVQAIRGVQPLYEAICSFEEGFDNQFQSPYTVVTPDSDRAFAEFSRDHRS</sequence>
<evidence type="ECO:0000313" key="2">
    <source>
        <dbReference type="Proteomes" id="UP001194468"/>
    </source>
</evidence>
<gene>
    <name evidence="1" type="ORF">L210DRAFT_3649479</name>
</gene>
<keyword evidence="2" id="KW-1185">Reference proteome</keyword>
<accession>A0AAD4BM35</accession>